<evidence type="ECO:0008006" key="4">
    <source>
        <dbReference type="Google" id="ProtNLM"/>
    </source>
</evidence>
<sequence length="125" mass="14331">MSGIMKDKVVLVSELFDKAEQYGKTTIQLYRLKAIDKITDVFASVASRIIIAVSIALFFFLLTIGLSLYIGDLLGKSYYGFFVMAGFYVVVTAILVFIRKKYIELRFNNYVIKEIFKEKKRDATN</sequence>
<reference evidence="2 3" key="1">
    <citation type="submission" date="2018-04" db="EMBL/GenBank/DDBJ databases">
        <title>Genome sequencing of Flavobacterium sp. HYN0048.</title>
        <authorList>
            <person name="Yi H."/>
            <person name="Baek C."/>
        </authorList>
    </citation>
    <scope>NUCLEOTIDE SEQUENCE [LARGE SCALE GENOMIC DNA]</scope>
    <source>
        <strain evidence="2 3">HYN0048</strain>
    </source>
</reference>
<organism evidence="2 3">
    <name type="scientific">Flavobacterium magnum</name>
    <dbReference type="NCBI Taxonomy" id="2162713"/>
    <lineage>
        <taxon>Bacteria</taxon>
        <taxon>Pseudomonadati</taxon>
        <taxon>Bacteroidota</taxon>
        <taxon>Flavobacteriia</taxon>
        <taxon>Flavobacteriales</taxon>
        <taxon>Flavobacteriaceae</taxon>
        <taxon>Flavobacterium</taxon>
    </lineage>
</organism>
<feature type="transmembrane region" description="Helical" evidence="1">
    <location>
        <begin position="77"/>
        <end position="98"/>
    </location>
</feature>
<protein>
    <recommendedName>
        <fullName evidence="4">Phage holin family protein</fullName>
    </recommendedName>
</protein>
<name>A0A2S0RER9_9FLAO</name>
<evidence type="ECO:0000313" key="3">
    <source>
        <dbReference type="Proteomes" id="UP000244193"/>
    </source>
</evidence>
<gene>
    <name evidence="2" type="ORF">HYN48_10235</name>
</gene>
<feature type="transmembrane region" description="Helical" evidence="1">
    <location>
        <begin position="49"/>
        <end position="71"/>
    </location>
</feature>
<dbReference type="Proteomes" id="UP000244193">
    <property type="component" value="Chromosome"/>
</dbReference>
<keyword evidence="1" id="KW-0812">Transmembrane</keyword>
<accession>A0A2S0RER9</accession>
<keyword evidence="3" id="KW-1185">Reference proteome</keyword>
<evidence type="ECO:0000256" key="1">
    <source>
        <dbReference type="SAM" id="Phobius"/>
    </source>
</evidence>
<keyword evidence="1" id="KW-0472">Membrane</keyword>
<evidence type="ECO:0000313" key="2">
    <source>
        <dbReference type="EMBL" id="AWA30437.1"/>
    </source>
</evidence>
<proteinExistence type="predicted"/>
<keyword evidence="1" id="KW-1133">Transmembrane helix</keyword>
<dbReference type="AlphaFoldDB" id="A0A2S0RER9"/>
<dbReference type="EMBL" id="CP028811">
    <property type="protein sequence ID" value="AWA30437.1"/>
    <property type="molecule type" value="Genomic_DNA"/>
</dbReference>
<dbReference type="KEGG" id="fmg:HYN48_10235"/>